<evidence type="ECO:0000313" key="13">
    <source>
        <dbReference type="Proteomes" id="UP000036987"/>
    </source>
</evidence>
<dbReference type="InterPro" id="IPR011009">
    <property type="entry name" value="Kinase-like_dom_sf"/>
</dbReference>
<dbReference type="STRING" id="29655.A0A0K9P492"/>
<organism evidence="12 13">
    <name type="scientific">Zostera marina</name>
    <name type="common">Eelgrass</name>
    <dbReference type="NCBI Taxonomy" id="29655"/>
    <lineage>
        <taxon>Eukaryota</taxon>
        <taxon>Viridiplantae</taxon>
        <taxon>Streptophyta</taxon>
        <taxon>Embryophyta</taxon>
        <taxon>Tracheophyta</taxon>
        <taxon>Spermatophyta</taxon>
        <taxon>Magnoliopsida</taxon>
        <taxon>Liliopsida</taxon>
        <taxon>Zosteraceae</taxon>
        <taxon>Zostera</taxon>
    </lineage>
</organism>
<dbReference type="PROSITE" id="PS00108">
    <property type="entry name" value="PROTEIN_KINASE_ST"/>
    <property type="match status" value="1"/>
</dbReference>
<keyword evidence="13" id="KW-1185">Reference proteome</keyword>
<reference evidence="13" key="1">
    <citation type="journal article" date="2016" name="Nature">
        <title>The genome of the seagrass Zostera marina reveals angiosperm adaptation to the sea.</title>
        <authorList>
            <person name="Olsen J.L."/>
            <person name="Rouze P."/>
            <person name="Verhelst B."/>
            <person name="Lin Y.-C."/>
            <person name="Bayer T."/>
            <person name="Collen J."/>
            <person name="Dattolo E."/>
            <person name="De Paoli E."/>
            <person name="Dittami S."/>
            <person name="Maumus F."/>
            <person name="Michel G."/>
            <person name="Kersting A."/>
            <person name="Lauritano C."/>
            <person name="Lohaus R."/>
            <person name="Toepel M."/>
            <person name="Tonon T."/>
            <person name="Vanneste K."/>
            <person name="Amirebrahimi M."/>
            <person name="Brakel J."/>
            <person name="Bostroem C."/>
            <person name="Chovatia M."/>
            <person name="Grimwood J."/>
            <person name="Jenkins J.W."/>
            <person name="Jueterbock A."/>
            <person name="Mraz A."/>
            <person name="Stam W.T."/>
            <person name="Tice H."/>
            <person name="Bornberg-Bauer E."/>
            <person name="Green P.J."/>
            <person name="Pearson G.A."/>
            <person name="Procaccini G."/>
            <person name="Duarte C.M."/>
            <person name="Schmutz J."/>
            <person name="Reusch T.B.H."/>
            <person name="Van de Peer Y."/>
        </authorList>
    </citation>
    <scope>NUCLEOTIDE SEQUENCE [LARGE SCALE GENOMIC DNA]</scope>
    <source>
        <strain evidence="13">cv. Finnish</strain>
    </source>
</reference>
<gene>
    <name evidence="12" type="ORF">ZOSMA_42G00510</name>
</gene>
<keyword evidence="6" id="KW-0547">Nucleotide-binding</keyword>
<keyword evidence="7 12" id="KW-0418">Kinase</keyword>
<keyword evidence="4" id="KW-0597">Phosphoprotein</keyword>
<feature type="domain" description="Protein kinase" evidence="11">
    <location>
        <begin position="24"/>
        <end position="303"/>
    </location>
</feature>
<dbReference type="GO" id="GO:0005634">
    <property type="term" value="C:nucleus"/>
    <property type="evidence" value="ECO:0000318"/>
    <property type="project" value="GO_Central"/>
</dbReference>
<dbReference type="GO" id="GO:0035556">
    <property type="term" value="P:intracellular signal transduction"/>
    <property type="evidence" value="ECO:0000318"/>
    <property type="project" value="GO_Central"/>
</dbReference>
<dbReference type="GO" id="GO:0005737">
    <property type="term" value="C:cytoplasm"/>
    <property type="evidence" value="ECO:0000318"/>
    <property type="project" value="GO_Central"/>
</dbReference>
<dbReference type="Gene3D" id="3.30.200.20">
    <property type="entry name" value="Phosphorylase Kinase, domain 1"/>
    <property type="match status" value="1"/>
</dbReference>
<dbReference type="OrthoDB" id="2158884at2759"/>
<evidence type="ECO:0000259" key="11">
    <source>
        <dbReference type="PROSITE" id="PS50011"/>
    </source>
</evidence>
<dbReference type="PROSITE" id="PS50011">
    <property type="entry name" value="PROTEIN_KINASE_DOM"/>
    <property type="match status" value="1"/>
</dbReference>
<dbReference type="GO" id="GO:0004693">
    <property type="term" value="F:cyclin-dependent protein serine/threonine kinase activity"/>
    <property type="evidence" value="ECO:0007669"/>
    <property type="project" value="UniProtKB-EC"/>
</dbReference>
<dbReference type="AlphaFoldDB" id="A0A0K9P492"/>
<evidence type="ECO:0000256" key="2">
    <source>
        <dbReference type="ARBA" id="ARBA00012425"/>
    </source>
</evidence>
<comment type="catalytic activity">
    <reaction evidence="10">
        <text>L-seryl-[protein] + ATP = O-phospho-L-seryl-[protein] + ADP + H(+)</text>
        <dbReference type="Rhea" id="RHEA:17989"/>
        <dbReference type="Rhea" id="RHEA-COMP:9863"/>
        <dbReference type="Rhea" id="RHEA-COMP:11604"/>
        <dbReference type="ChEBI" id="CHEBI:15378"/>
        <dbReference type="ChEBI" id="CHEBI:29999"/>
        <dbReference type="ChEBI" id="CHEBI:30616"/>
        <dbReference type="ChEBI" id="CHEBI:83421"/>
        <dbReference type="ChEBI" id="CHEBI:456216"/>
        <dbReference type="EC" id="2.7.11.22"/>
    </reaction>
</comment>
<evidence type="ECO:0000256" key="9">
    <source>
        <dbReference type="ARBA" id="ARBA00047811"/>
    </source>
</evidence>
<dbReference type="SMART" id="SM00220">
    <property type="entry name" value="S_TKc"/>
    <property type="match status" value="1"/>
</dbReference>
<evidence type="ECO:0000256" key="10">
    <source>
        <dbReference type="ARBA" id="ARBA00048367"/>
    </source>
</evidence>
<dbReference type="Gene3D" id="1.10.510.10">
    <property type="entry name" value="Transferase(Phosphotransferase) domain 1"/>
    <property type="match status" value="1"/>
</dbReference>
<keyword evidence="8" id="KW-0067">ATP-binding</keyword>
<dbReference type="PANTHER" id="PTHR24055">
    <property type="entry name" value="MITOGEN-ACTIVATED PROTEIN KINASE"/>
    <property type="match status" value="1"/>
</dbReference>
<proteinExistence type="inferred from homology"/>
<sequence length="400" mass="45538">MYPEFAKQSVDSEALQQLHKMDKYVALKTLGDGSCGIVYKAINLETKEIVAIKKMKNTFNCWEECRNLREINILSKLNHPSVVGLKEVVMENHVLYMIFEYMECNLFEKMGDGNNKFSEAEIRNIMKQFLQGLSYIHNEGYIHRDLKPENLLVRNDIIKVADFGLARDVLSGPPFTNYVSTRWYRAPEILLRSPSYTMASDMWSVGAILAELFMSSPLFPGESETDQILKICSILGSPDYTSWPDGIDLARAMNFNFYEIGPKNISHIIQNASSEAIDLIMQLCSWDPSKRPTAAQALQHPFFDMRSFYHPASPFQTGEHPMLAINVWDYEYLNKQSTDDCSLGLSLAVKPSIPDIHRPHQSLEDNMLGSRNCLHEHNKSARPGTSMEDISLELSLSLSY</sequence>
<dbReference type="EMBL" id="LFYR01001279">
    <property type="protein sequence ID" value="KMZ63010.1"/>
    <property type="molecule type" value="Genomic_DNA"/>
</dbReference>
<evidence type="ECO:0000313" key="12">
    <source>
        <dbReference type="EMBL" id="KMZ63010.1"/>
    </source>
</evidence>
<dbReference type="GO" id="GO:0005524">
    <property type="term" value="F:ATP binding"/>
    <property type="evidence" value="ECO:0007669"/>
    <property type="project" value="UniProtKB-KW"/>
</dbReference>
<comment type="caution">
    <text evidence="12">The sequence shown here is derived from an EMBL/GenBank/DDBJ whole genome shotgun (WGS) entry which is preliminary data.</text>
</comment>
<evidence type="ECO:0000256" key="6">
    <source>
        <dbReference type="ARBA" id="ARBA00022741"/>
    </source>
</evidence>
<dbReference type="InterPro" id="IPR000719">
    <property type="entry name" value="Prot_kinase_dom"/>
</dbReference>
<dbReference type="Pfam" id="PF00069">
    <property type="entry name" value="Pkinase"/>
    <property type="match status" value="1"/>
</dbReference>
<keyword evidence="5" id="KW-0808">Transferase</keyword>
<dbReference type="InterPro" id="IPR008271">
    <property type="entry name" value="Ser/Thr_kinase_AS"/>
</dbReference>
<dbReference type="OMA" id="CASETNM"/>
<accession>A0A0K9P492</accession>
<dbReference type="SUPFAM" id="SSF56112">
    <property type="entry name" value="Protein kinase-like (PK-like)"/>
    <property type="match status" value="1"/>
</dbReference>
<evidence type="ECO:0000256" key="5">
    <source>
        <dbReference type="ARBA" id="ARBA00022679"/>
    </source>
</evidence>
<dbReference type="EC" id="2.7.11.22" evidence="2"/>
<comment type="similarity">
    <text evidence="1">Belongs to the protein kinase superfamily. CMGC Ser/Thr protein kinase family. CDC2/CDKX subfamily.</text>
</comment>
<evidence type="ECO:0000256" key="3">
    <source>
        <dbReference type="ARBA" id="ARBA00022527"/>
    </source>
</evidence>
<dbReference type="Proteomes" id="UP000036987">
    <property type="component" value="Unassembled WGS sequence"/>
</dbReference>
<dbReference type="CDD" id="cd07830">
    <property type="entry name" value="STKc_MAK_like"/>
    <property type="match status" value="1"/>
</dbReference>
<name>A0A0K9P492_ZOSMR</name>
<keyword evidence="3" id="KW-0723">Serine/threonine-protein kinase</keyword>
<protein>
    <recommendedName>
        <fullName evidence="2">cyclin-dependent kinase</fullName>
        <ecNumber evidence="2">2.7.11.22</ecNumber>
    </recommendedName>
</protein>
<evidence type="ECO:0000256" key="8">
    <source>
        <dbReference type="ARBA" id="ARBA00022840"/>
    </source>
</evidence>
<dbReference type="InterPro" id="IPR050117">
    <property type="entry name" value="MAPK"/>
</dbReference>
<dbReference type="FunFam" id="1.10.510.10:FF:000104">
    <property type="entry name" value="serine/threonine-protein kinase MAK isoform X1"/>
    <property type="match status" value="1"/>
</dbReference>
<evidence type="ECO:0000256" key="4">
    <source>
        <dbReference type="ARBA" id="ARBA00022553"/>
    </source>
</evidence>
<evidence type="ECO:0000256" key="7">
    <source>
        <dbReference type="ARBA" id="ARBA00022777"/>
    </source>
</evidence>
<evidence type="ECO:0000256" key="1">
    <source>
        <dbReference type="ARBA" id="ARBA00006485"/>
    </source>
</evidence>
<dbReference type="GO" id="GO:0004674">
    <property type="term" value="F:protein serine/threonine kinase activity"/>
    <property type="evidence" value="ECO:0000318"/>
    <property type="project" value="GO_Central"/>
</dbReference>
<comment type="catalytic activity">
    <reaction evidence="9">
        <text>L-threonyl-[protein] + ATP = O-phospho-L-threonyl-[protein] + ADP + H(+)</text>
        <dbReference type="Rhea" id="RHEA:46608"/>
        <dbReference type="Rhea" id="RHEA-COMP:11060"/>
        <dbReference type="Rhea" id="RHEA-COMP:11605"/>
        <dbReference type="ChEBI" id="CHEBI:15378"/>
        <dbReference type="ChEBI" id="CHEBI:30013"/>
        <dbReference type="ChEBI" id="CHEBI:30616"/>
        <dbReference type="ChEBI" id="CHEBI:61977"/>
        <dbReference type="ChEBI" id="CHEBI:456216"/>
        <dbReference type="EC" id="2.7.11.22"/>
    </reaction>
</comment>